<name>A0A1I8A804_9BILA</name>
<sequence length="137" mass="14823">MGNPTSAIRYPQHQNNISSVQRQVRPCPSLPSSLTKFAAAKHLPIVPENASDIANEASGPYPRTVQPMAFHQGHRADGSVDQRQSRIVSRVPENRCLAADLDVSEGDGYLLNPLSLSMADKPGKQEAGKDDLSTYDA</sequence>
<dbReference type="AlphaFoldDB" id="A0A1I8A804"/>
<organism evidence="2 3">
    <name type="scientific">Steinernema glaseri</name>
    <dbReference type="NCBI Taxonomy" id="37863"/>
    <lineage>
        <taxon>Eukaryota</taxon>
        <taxon>Metazoa</taxon>
        <taxon>Ecdysozoa</taxon>
        <taxon>Nematoda</taxon>
        <taxon>Chromadorea</taxon>
        <taxon>Rhabditida</taxon>
        <taxon>Tylenchina</taxon>
        <taxon>Panagrolaimomorpha</taxon>
        <taxon>Strongyloidoidea</taxon>
        <taxon>Steinernematidae</taxon>
        <taxon>Steinernema</taxon>
    </lineage>
</organism>
<dbReference type="WBParaSite" id="L893_g33604.t1">
    <property type="protein sequence ID" value="L893_g33604.t1"/>
    <property type="gene ID" value="L893_g33604"/>
</dbReference>
<dbReference type="Proteomes" id="UP000095287">
    <property type="component" value="Unplaced"/>
</dbReference>
<feature type="region of interest" description="Disordered" evidence="1">
    <location>
        <begin position="115"/>
        <end position="137"/>
    </location>
</feature>
<protein>
    <submittedName>
        <fullName evidence="3">Uncharacterized protein</fullName>
    </submittedName>
</protein>
<proteinExistence type="predicted"/>
<feature type="region of interest" description="Disordered" evidence="1">
    <location>
        <begin position="1"/>
        <end position="26"/>
    </location>
</feature>
<reference evidence="3" key="1">
    <citation type="submission" date="2016-11" db="UniProtKB">
        <authorList>
            <consortium name="WormBaseParasite"/>
        </authorList>
    </citation>
    <scope>IDENTIFICATION</scope>
</reference>
<evidence type="ECO:0000313" key="3">
    <source>
        <dbReference type="WBParaSite" id="L893_g33604.t1"/>
    </source>
</evidence>
<accession>A0A1I8A804</accession>
<evidence type="ECO:0000313" key="2">
    <source>
        <dbReference type="Proteomes" id="UP000095287"/>
    </source>
</evidence>
<feature type="compositionally biased region" description="Polar residues" evidence="1">
    <location>
        <begin position="1"/>
        <end position="22"/>
    </location>
</feature>
<keyword evidence="2" id="KW-1185">Reference proteome</keyword>
<evidence type="ECO:0000256" key="1">
    <source>
        <dbReference type="SAM" id="MobiDB-lite"/>
    </source>
</evidence>
<feature type="compositionally biased region" description="Basic and acidic residues" evidence="1">
    <location>
        <begin position="121"/>
        <end position="137"/>
    </location>
</feature>